<evidence type="ECO:0000256" key="1">
    <source>
        <dbReference type="SAM" id="MobiDB-lite"/>
    </source>
</evidence>
<dbReference type="AlphaFoldDB" id="A0A8H2ZR53"/>
<proteinExistence type="predicted"/>
<sequence>MYSQKRCSAEKKKKKKKRVIRGESASDKENVERFHVEKDVSDANNASCRRLPPVLLYKFLKMDLVYQGSLYPRVLHDLKLQRLSEDHLV</sequence>
<feature type="region of interest" description="Disordered" evidence="1">
    <location>
        <begin position="1"/>
        <end position="28"/>
    </location>
</feature>
<reference evidence="2" key="1">
    <citation type="submission" date="2020-10" db="EMBL/GenBank/DDBJ databases">
        <authorList>
            <person name="Kusch S."/>
        </authorList>
    </citation>
    <scope>NUCLEOTIDE SEQUENCE</scope>
    <source>
        <strain evidence="2">SwB9</strain>
    </source>
</reference>
<gene>
    <name evidence="2" type="ORF">SCLTRI_LOCUS3387</name>
</gene>
<accession>A0A8H2ZR53</accession>
<evidence type="ECO:0000313" key="2">
    <source>
        <dbReference type="EMBL" id="CAD6443595.1"/>
    </source>
</evidence>
<evidence type="ECO:0000313" key="3">
    <source>
        <dbReference type="Proteomes" id="UP000624404"/>
    </source>
</evidence>
<comment type="caution">
    <text evidence="2">The sequence shown here is derived from an EMBL/GenBank/DDBJ whole genome shotgun (WGS) entry which is preliminary data.</text>
</comment>
<name>A0A8H2ZR53_9HELO</name>
<organism evidence="2 3">
    <name type="scientific">Sclerotinia trifoliorum</name>
    <dbReference type="NCBI Taxonomy" id="28548"/>
    <lineage>
        <taxon>Eukaryota</taxon>
        <taxon>Fungi</taxon>
        <taxon>Dikarya</taxon>
        <taxon>Ascomycota</taxon>
        <taxon>Pezizomycotina</taxon>
        <taxon>Leotiomycetes</taxon>
        <taxon>Helotiales</taxon>
        <taxon>Sclerotiniaceae</taxon>
        <taxon>Sclerotinia</taxon>
    </lineage>
</organism>
<protein>
    <submittedName>
        <fullName evidence="2">0ea7a79b-7c14-4c56-9ea8-393f827f72e2</fullName>
    </submittedName>
</protein>
<dbReference type="Proteomes" id="UP000624404">
    <property type="component" value="Unassembled WGS sequence"/>
</dbReference>
<keyword evidence="3" id="KW-1185">Reference proteome</keyword>
<dbReference type="EMBL" id="CAJHIA010000010">
    <property type="protein sequence ID" value="CAD6443595.1"/>
    <property type="molecule type" value="Genomic_DNA"/>
</dbReference>